<dbReference type="AlphaFoldDB" id="A0AAJ3CG77"/>
<dbReference type="PROSITE" id="PS51257">
    <property type="entry name" value="PROKAR_LIPOPROTEIN"/>
    <property type="match status" value="1"/>
</dbReference>
<reference evidence="1" key="2">
    <citation type="submission" date="2024-01" db="EMBL/GenBank/DDBJ databases">
        <title>Long-read genome sequencing of X. campestris pv. papavericola.</title>
        <authorList>
            <person name="Hussain R.M.F."/>
            <person name="Greer S."/>
            <person name="Harrison J."/>
            <person name="Grant M."/>
            <person name="Vicente J."/>
            <person name="Studholme D.J."/>
        </authorList>
    </citation>
    <scope>NUCLEOTIDE SEQUENCE</scope>
    <source>
        <strain evidence="1">NCPPB 2970</strain>
    </source>
</reference>
<protein>
    <recommendedName>
        <fullName evidence="3">Lipoprotein</fullName>
    </recommendedName>
</protein>
<gene>
    <name evidence="1" type="ORF">LLE72_023910</name>
</gene>
<evidence type="ECO:0000313" key="2">
    <source>
        <dbReference type="Proteomes" id="UP001297361"/>
    </source>
</evidence>
<evidence type="ECO:0000313" key="1">
    <source>
        <dbReference type="EMBL" id="MEC3890718.1"/>
    </source>
</evidence>
<dbReference type="RefSeq" id="WP_326344458.1">
    <property type="nucleotide sequence ID" value="NZ_JAJFNJ020000006.1"/>
</dbReference>
<proteinExistence type="predicted"/>
<sequence>MVTRVIILLALIAALVGGCVWQEQRVSNAQKARDAALQGKRQAEAERNSAKASTTVVTQYVDRVQIVREAGATITREIPIYVTQKADAACAIPAGFVRLHDAAATGQPAGPSTGDPDAPAAGITLSAVAGTVADNYTSCHATAAQLSALQDWIDQHRAGSPTP</sequence>
<reference evidence="1" key="1">
    <citation type="submission" date="2021-10" db="EMBL/GenBank/DDBJ databases">
        <authorList>
            <person name="Hussein R."/>
            <person name="Harrison J."/>
            <person name="Studholme D.J."/>
            <person name="Vicente J."/>
            <person name="Grant M."/>
        </authorList>
    </citation>
    <scope>NUCLEOTIDE SEQUENCE</scope>
    <source>
        <strain evidence="1">NCPPB 2970</strain>
    </source>
</reference>
<dbReference type="EMBL" id="JAJFNJ020000006">
    <property type="protein sequence ID" value="MEC3890718.1"/>
    <property type="molecule type" value="Genomic_DNA"/>
</dbReference>
<evidence type="ECO:0008006" key="3">
    <source>
        <dbReference type="Google" id="ProtNLM"/>
    </source>
</evidence>
<comment type="caution">
    <text evidence="1">The sequence shown here is derived from an EMBL/GenBank/DDBJ whole genome shotgun (WGS) entry which is preliminary data.</text>
</comment>
<organism evidence="1 2">
    <name type="scientific">Xanthomonas campestris pv. papavericola</name>
    <dbReference type="NCBI Taxonomy" id="487881"/>
    <lineage>
        <taxon>Bacteria</taxon>
        <taxon>Pseudomonadati</taxon>
        <taxon>Pseudomonadota</taxon>
        <taxon>Gammaproteobacteria</taxon>
        <taxon>Lysobacterales</taxon>
        <taxon>Lysobacteraceae</taxon>
        <taxon>Xanthomonas</taxon>
    </lineage>
</organism>
<dbReference type="Proteomes" id="UP001297361">
    <property type="component" value="Unassembled WGS sequence"/>
</dbReference>
<accession>A0AAJ3CG77</accession>
<name>A0AAJ3CG77_XANCA</name>